<evidence type="ECO:0000313" key="2">
    <source>
        <dbReference type="EMBL" id="RXK37972.1"/>
    </source>
</evidence>
<dbReference type="InParanoid" id="A0A4Q1BK96"/>
<dbReference type="VEuPathDB" id="FungiDB:TREMEDRAFT_60300"/>
<organism evidence="2 3">
    <name type="scientific">Tremella mesenterica</name>
    <name type="common">Jelly fungus</name>
    <dbReference type="NCBI Taxonomy" id="5217"/>
    <lineage>
        <taxon>Eukaryota</taxon>
        <taxon>Fungi</taxon>
        <taxon>Dikarya</taxon>
        <taxon>Basidiomycota</taxon>
        <taxon>Agaricomycotina</taxon>
        <taxon>Tremellomycetes</taxon>
        <taxon>Tremellales</taxon>
        <taxon>Tremellaceae</taxon>
        <taxon>Tremella</taxon>
    </lineage>
</organism>
<gene>
    <name evidence="2" type="ORF">M231_04758</name>
</gene>
<comment type="caution">
    <text evidence="2">The sequence shown here is derived from an EMBL/GenBank/DDBJ whole genome shotgun (WGS) entry which is preliminary data.</text>
</comment>
<keyword evidence="3" id="KW-1185">Reference proteome</keyword>
<sequence length="346" mass="38788">MTTYSPDNDENDIGTDTRLPLKFDSSFTTQQLEDALCGPISFSVRDEEDEVEDKDLWTKWTSLQTIPSGLLLSSYPVSQTLISPPPSPTSIKRSSTGFSLPKRLTFGRTDSMASLSSASASPTTPNMLRRFSGLSGYFGSQTQTQPSPLPSLPTGLEEGMPLEFDILTRFDPRFNVPPKLRKSLKHEGEDITKLTYDFWPRQPNVLSKETIIQENGLAGKGKADFSLEESGWTRAIVCTTVTGTLVPTNHNELSAVIDVFSMIRLRVSDGRAFEEDEIGKIPTVEDQLTLYRAVEEYTDGLSRVREDHESRKSRKKNRPSIYQRKNMCSLLENESDDNAQFARPAW</sequence>
<accession>A0A4Q1BK96</accession>
<protein>
    <submittedName>
        <fullName evidence="2">Uncharacterized protein</fullName>
    </submittedName>
</protein>
<dbReference type="Proteomes" id="UP000289152">
    <property type="component" value="Unassembled WGS sequence"/>
</dbReference>
<name>A0A4Q1BK96_TREME</name>
<dbReference type="EMBL" id="SDIL01000056">
    <property type="protein sequence ID" value="RXK37972.1"/>
    <property type="molecule type" value="Genomic_DNA"/>
</dbReference>
<feature type="region of interest" description="Disordered" evidence="1">
    <location>
        <begin position="1"/>
        <end position="20"/>
    </location>
</feature>
<evidence type="ECO:0000313" key="3">
    <source>
        <dbReference type="Proteomes" id="UP000289152"/>
    </source>
</evidence>
<proteinExistence type="predicted"/>
<evidence type="ECO:0000256" key="1">
    <source>
        <dbReference type="SAM" id="MobiDB-lite"/>
    </source>
</evidence>
<reference evidence="2 3" key="1">
    <citation type="submission" date="2016-06" db="EMBL/GenBank/DDBJ databases">
        <title>Evolution of pathogenesis and genome organization in the Tremellales.</title>
        <authorList>
            <person name="Cuomo C."/>
            <person name="Litvintseva A."/>
            <person name="Heitman J."/>
            <person name="Chen Y."/>
            <person name="Sun S."/>
            <person name="Springer D."/>
            <person name="Dromer F."/>
            <person name="Young S."/>
            <person name="Zeng Q."/>
            <person name="Chapman S."/>
            <person name="Gujja S."/>
            <person name="Saif S."/>
            <person name="Birren B."/>
        </authorList>
    </citation>
    <scope>NUCLEOTIDE SEQUENCE [LARGE SCALE GENOMIC DNA]</scope>
    <source>
        <strain evidence="2 3">ATCC 28783</strain>
    </source>
</reference>
<dbReference type="AlphaFoldDB" id="A0A4Q1BK96"/>